<keyword evidence="3" id="KW-1185">Reference proteome</keyword>
<dbReference type="AlphaFoldDB" id="A0A7M6DR01"/>
<proteinExistence type="predicted"/>
<dbReference type="Proteomes" id="UP000594262">
    <property type="component" value="Unplaced"/>
</dbReference>
<feature type="compositionally biased region" description="Polar residues" evidence="1">
    <location>
        <begin position="114"/>
        <end position="127"/>
    </location>
</feature>
<organism evidence="2 3">
    <name type="scientific">Clytia hemisphaerica</name>
    <dbReference type="NCBI Taxonomy" id="252671"/>
    <lineage>
        <taxon>Eukaryota</taxon>
        <taxon>Metazoa</taxon>
        <taxon>Cnidaria</taxon>
        <taxon>Hydrozoa</taxon>
        <taxon>Hydroidolina</taxon>
        <taxon>Leptothecata</taxon>
        <taxon>Obeliida</taxon>
        <taxon>Clytiidae</taxon>
        <taxon>Clytia</taxon>
    </lineage>
</organism>
<dbReference type="OrthoDB" id="10440572at2759"/>
<evidence type="ECO:0000313" key="3">
    <source>
        <dbReference type="Proteomes" id="UP000594262"/>
    </source>
</evidence>
<name>A0A7M6DR01_9CNID</name>
<evidence type="ECO:0000256" key="1">
    <source>
        <dbReference type="SAM" id="MobiDB-lite"/>
    </source>
</evidence>
<feature type="compositionally biased region" description="Basic and acidic residues" evidence="1">
    <location>
        <begin position="129"/>
        <end position="145"/>
    </location>
</feature>
<sequence length="303" mass="34932">MKQDLDSPVLVNEDMVTGTSSLLGRPMMVMDGNLLSAFWNKGACIPDKLVDKKDILNELIDEILMSMRVKSDMHDPDDLMDLIKNHRRGSTATAKLHSVKPKEQQRRSWGPDDTWSSRFVTKQSLLESLSKDPKKPEITKKDSKKSSSKRSKHSKKTYQHSNTESVLNLRTCQPLGGFQARGNNLRHHSEKDYDAENSDNESEIAIRLHNDRKLSQKRRELMKMMSWICDEGFEYIHSEKVKNLSEAEVFIDVMLSSTIPVQMTFKVNTPTDINITYQFLPTFKEEYMVLNISKTHCMVMRAF</sequence>
<evidence type="ECO:0000313" key="2">
    <source>
        <dbReference type="EnsemblMetazoa" id="CLYHEMP023276.1"/>
    </source>
</evidence>
<feature type="compositionally biased region" description="Basic and acidic residues" evidence="1">
    <location>
        <begin position="100"/>
        <end position="110"/>
    </location>
</feature>
<accession>A0A7M6DR01</accession>
<dbReference type="GeneID" id="136808730"/>
<dbReference type="RefSeq" id="XP_066921373.1">
    <property type="nucleotide sequence ID" value="XM_067065272.1"/>
</dbReference>
<dbReference type="EnsemblMetazoa" id="CLYHEMT023276.1">
    <property type="protein sequence ID" value="CLYHEMP023276.1"/>
    <property type="gene ID" value="CLYHEMG023276"/>
</dbReference>
<reference evidence="2" key="1">
    <citation type="submission" date="2021-01" db="UniProtKB">
        <authorList>
            <consortium name="EnsemblMetazoa"/>
        </authorList>
    </citation>
    <scope>IDENTIFICATION</scope>
</reference>
<protein>
    <submittedName>
        <fullName evidence="2">Uncharacterized protein</fullName>
    </submittedName>
</protein>
<feature type="compositionally biased region" description="Basic residues" evidence="1">
    <location>
        <begin position="146"/>
        <end position="158"/>
    </location>
</feature>
<feature type="region of interest" description="Disordered" evidence="1">
    <location>
        <begin position="90"/>
        <end position="166"/>
    </location>
</feature>